<evidence type="ECO:0000313" key="2">
    <source>
        <dbReference type="Proteomes" id="UP001054252"/>
    </source>
</evidence>
<dbReference type="Proteomes" id="UP001054252">
    <property type="component" value="Unassembled WGS sequence"/>
</dbReference>
<gene>
    <name evidence="1" type="ORF">SLEP1_g56715</name>
</gene>
<sequence length="38" mass="4552">MLMQFFREKLETHWLLSWKVCGEGLRWVLKGSKASENL</sequence>
<evidence type="ECO:0000313" key="1">
    <source>
        <dbReference type="EMBL" id="GKV49997.1"/>
    </source>
</evidence>
<comment type="caution">
    <text evidence="1">The sequence shown here is derived from an EMBL/GenBank/DDBJ whole genome shotgun (WGS) entry which is preliminary data.</text>
</comment>
<accession>A0AAV5MKF5</accession>
<dbReference type="EMBL" id="BPVZ01000331">
    <property type="protein sequence ID" value="GKV49997.1"/>
    <property type="molecule type" value="Genomic_DNA"/>
</dbReference>
<organism evidence="1 2">
    <name type="scientific">Rubroshorea leprosula</name>
    <dbReference type="NCBI Taxonomy" id="152421"/>
    <lineage>
        <taxon>Eukaryota</taxon>
        <taxon>Viridiplantae</taxon>
        <taxon>Streptophyta</taxon>
        <taxon>Embryophyta</taxon>
        <taxon>Tracheophyta</taxon>
        <taxon>Spermatophyta</taxon>
        <taxon>Magnoliopsida</taxon>
        <taxon>eudicotyledons</taxon>
        <taxon>Gunneridae</taxon>
        <taxon>Pentapetalae</taxon>
        <taxon>rosids</taxon>
        <taxon>malvids</taxon>
        <taxon>Malvales</taxon>
        <taxon>Dipterocarpaceae</taxon>
        <taxon>Rubroshorea</taxon>
    </lineage>
</organism>
<dbReference type="AlphaFoldDB" id="A0AAV5MKF5"/>
<name>A0AAV5MKF5_9ROSI</name>
<reference evidence="1 2" key="1">
    <citation type="journal article" date="2021" name="Commun. Biol.">
        <title>The genome of Shorea leprosula (Dipterocarpaceae) highlights the ecological relevance of drought in aseasonal tropical rainforests.</title>
        <authorList>
            <person name="Ng K.K.S."/>
            <person name="Kobayashi M.J."/>
            <person name="Fawcett J.A."/>
            <person name="Hatakeyama M."/>
            <person name="Paape T."/>
            <person name="Ng C.H."/>
            <person name="Ang C.C."/>
            <person name="Tnah L.H."/>
            <person name="Lee C.T."/>
            <person name="Nishiyama T."/>
            <person name="Sese J."/>
            <person name="O'Brien M.J."/>
            <person name="Copetti D."/>
            <person name="Mohd Noor M.I."/>
            <person name="Ong R.C."/>
            <person name="Putra M."/>
            <person name="Sireger I.Z."/>
            <person name="Indrioko S."/>
            <person name="Kosugi Y."/>
            <person name="Izuno A."/>
            <person name="Isagi Y."/>
            <person name="Lee S.L."/>
            <person name="Shimizu K.K."/>
        </authorList>
    </citation>
    <scope>NUCLEOTIDE SEQUENCE [LARGE SCALE GENOMIC DNA]</scope>
    <source>
        <strain evidence="1">214</strain>
    </source>
</reference>
<keyword evidence="2" id="KW-1185">Reference proteome</keyword>
<proteinExistence type="predicted"/>
<protein>
    <submittedName>
        <fullName evidence="1">Uncharacterized protein</fullName>
    </submittedName>
</protein>